<feature type="binding site" evidence="11">
    <location>
        <position position="91"/>
    </location>
    <ligand>
        <name>CTP</name>
        <dbReference type="ChEBI" id="CHEBI:37563"/>
    </ligand>
</feature>
<dbReference type="Proteomes" id="UP001298424">
    <property type="component" value="Unassembled WGS sequence"/>
</dbReference>
<dbReference type="SUPFAM" id="SSF81891">
    <property type="entry name" value="Poly A polymerase C-terminal region-like"/>
    <property type="match status" value="1"/>
</dbReference>
<keyword evidence="14" id="KW-1185">Reference proteome</keyword>
<evidence type="ECO:0000256" key="4">
    <source>
        <dbReference type="ARBA" id="ARBA00022695"/>
    </source>
</evidence>
<keyword evidence="10 11" id="KW-0694">RNA-binding</keyword>
<evidence type="ECO:0000256" key="7">
    <source>
        <dbReference type="ARBA" id="ARBA00022800"/>
    </source>
</evidence>
<feature type="binding site" evidence="11">
    <location>
        <position position="8"/>
    </location>
    <ligand>
        <name>ATP</name>
        <dbReference type="ChEBI" id="CHEBI:30616"/>
    </ligand>
</feature>
<evidence type="ECO:0000256" key="5">
    <source>
        <dbReference type="ARBA" id="ARBA00022723"/>
    </source>
</evidence>
<dbReference type="CDD" id="cd05398">
    <property type="entry name" value="NT_ClassII-CCAase"/>
    <property type="match status" value="1"/>
</dbReference>
<dbReference type="InterPro" id="IPR050124">
    <property type="entry name" value="tRNA_CCA-adding_enzyme"/>
</dbReference>
<feature type="binding site" evidence="11">
    <location>
        <position position="137"/>
    </location>
    <ligand>
        <name>CTP</name>
        <dbReference type="ChEBI" id="CHEBI:37563"/>
    </ligand>
</feature>
<feature type="binding site" evidence="11">
    <location>
        <position position="140"/>
    </location>
    <ligand>
        <name>CTP</name>
        <dbReference type="ChEBI" id="CHEBI:37563"/>
    </ligand>
</feature>
<keyword evidence="9 11" id="KW-0460">Magnesium</keyword>
<evidence type="ECO:0000256" key="3">
    <source>
        <dbReference type="ARBA" id="ARBA00022694"/>
    </source>
</evidence>
<feature type="binding site" evidence="11">
    <location>
        <position position="21"/>
    </location>
    <ligand>
        <name>Mg(2+)</name>
        <dbReference type="ChEBI" id="CHEBI:18420"/>
    </ligand>
</feature>
<dbReference type="Pfam" id="PF12627">
    <property type="entry name" value="PolyA_pol_RNAbd"/>
    <property type="match status" value="1"/>
</dbReference>
<keyword evidence="7 11" id="KW-0692">RNA repair</keyword>
<comment type="catalytic activity">
    <reaction evidence="11">
        <text>a tRNA precursor + 2 CTP + ATP = a tRNA with a 3' CCA end + 3 diphosphate</text>
        <dbReference type="Rhea" id="RHEA:14433"/>
        <dbReference type="Rhea" id="RHEA-COMP:10465"/>
        <dbReference type="Rhea" id="RHEA-COMP:10468"/>
        <dbReference type="ChEBI" id="CHEBI:30616"/>
        <dbReference type="ChEBI" id="CHEBI:33019"/>
        <dbReference type="ChEBI" id="CHEBI:37563"/>
        <dbReference type="ChEBI" id="CHEBI:74896"/>
        <dbReference type="ChEBI" id="CHEBI:83071"/>
        <dbReference type="EC" id="2.7.7.72"/>
    </reaction>
</comment>
<dbReference type="InterPro" id="IPR003607">
    <property type="entry name" value="HD/PDEase_dom"/>
</dbReference>
<dbReference type="Gene3D" id="3.30.460.10">
    <property type="entry name" value="Beta Polymerase, domain 2"/>
    <property type="match status" value="1"/>
</dbReference>
<gene>
    <name evidence="11" type="primary">cca</name>
    <name evidence="13" type="ORF">MB824_02890</name>
</gene>
<dbReference type="EC" id="3.1.4.-" evidence="11"/>
<dbReference type="RefSeq" id="WP_238745802.1">
    <property type="nucleotide sequence ID" value="NZ_JAKOOW010000009.1"/>
</dbReference>
<evidence type="ECO:0000256" key="1">
    <source>
        <dbReference type="ARBA" id="ARBA00022596"/>
    </source>
</evidence>
<dbReference type="EC" id="3.1.3.-" evidence="11"/>
<dbReference type="Gene3D" id="1.10.3090.10">
    <property type="entry name" value="cca-adding enzyme, domain 2"/>
    <property type="match status" value="1"/>
</dbReference>
<feature type="binding site" evidence="11">
    <location>
        <position position="11"/>
    </location>
    <ligand>
        <name>ATP</name>
        <dbReference type="ChEBI" id="CHEBI:30616"/>
    </ligand>
</feature>
<keyword evidence="2 11" id="KW-0808">Transferase</keyword>
<keyword evidence="5 11" id="KW-0479">Metal-binding</keyword>
<feature type="domain" description="HD" evidence="12">
    <location>
        <begin position="225"/>
        <end position="336"/>
    </location>
</feature>
<name>A0ABS9NKY3_9NEIS</name>
<dbReference type="InterPro" id="IPR012006">
    <property type="entry name" value="CCA_bact"/>
</dbReference>
<feature type="binding site" evidence="11">
    <location>
        <position position="137"/>
    </location>
    <ligand>
        <name>ATP</name>
        <dbReference type="ChEBI" id="CHEBI:30616"/>
    </ligand>
</feature>
<dbReference type="EC" id="2.7.7.72" evidence="11"/>
<reference evidence="13 14" key="1">
    <citation type="submission" date="2022-02" db="EMBL/GenBank/DDBJ databases">
        <title>Genome sequence data of Kingella unionensis sp. nov. strain CICC 24913 (CCUG 75125).</title>
        <authorList>
            <person name="Xiao M."/>
        </authorList>
    </citation>
    <scope>NUCLEOTIDE SEQUENCE [LARGE SCALE GENOMIC DNA]</scope>
    <source>
        <strain evidence="13 14">CICC 24913</strain>
    </source>
</reference>
<keyword evidence="3 11" id="KW-0819">tRNA processing</keyword>
<feature type="binding site" evidence="11">
    <location>
        <position position="140"/>
    </location>
    <ligand>
        <name>ATP</name>
        <dbReference type="ChEBI" id="CHEBI:30616"/>
    </ligand>
</feature>
<dbReference type="InterPro" id="IPR043519">
    <property type="entry name" value="NT_sf"/>
</dbReference>
<dbReference type="Pfam" id="PF01966">
    <property type="entry name" value="HD"/>
    <property type="match status" value="1"/>
</dbReference>
<keyword evidence="11 13" id="KW-0378">Hydrolase</keyword>
<comment type="cofactor">
    <cofactor evidence="11">
        <name>Ni(2+)</name>
        <dbReference type="ChEBI" id="CHEBI:49786"/>
    </cofactor>
    <text evidence="11">Nickel for phosphatase activity.</text>
</comment>
<comment type="similarity">
    <text evidence="11">Belongs to the tRNA nucleotidyltransferase/poly(A) polymerase family. Bacterial CCA-adding enzyme type 1 subfamily.</text>
</comment>
<feature type="binding site" evidence="11">
    <location>
        <position position="91"/>
    </location>
    <ligand>
        <name>ATP</name>
        <dbReference type="ChEBI" id="CHEBI:30616"/>
    </ligand>
</feature>
<comment type="catalytic activity">
    <reaction evidence="11">
        <text>a tRNA with a 3' CCA end + 2 CTP + ATP = a tRNA with a 3' CCACCA end + 3 diphosphate</text>
        <dbReference type="Rhea" id="RHEA:76235"/>
        <dbReference type="Rhea" id="RHEA-COMP:10468"/>
        <dbReference type="Rhea" id="RHEA-COMP:18655"/>
        <dbReference type="ChEBI" id="CHEBI:30616"/>
        <dbReference type="ChEBI" id="CHEBI:33019"/>
        <dbReference type="ChEBI" id="CHEBI:37563"/>
        <dbReference type="ChEBI" id="CHEBI:83071"/>
        <dbReference type="ChEBI" id="CHEBI:195187"/>
    </reaction>
</comment>
<dbReference type="PROSITE" id="PS51831">
    <property type="entry name" value="HD"/>
    <property type="match status" value="1"/>
</dbReference>
<evidence type="ECO:0000256" key="8">
    <source>
        <dbReference type="ARBA" id="ARBA00022840"/>
    </source>
</evidence>
<keyword evidence="11" id="KW-0511">Multifunctional enzyme</keyword>
<dbReference type="GO" id="GO:0016787">
    <property type="term" value="F:hydrolase activity"/>
    <property type="evidence" value="ECO:0007669"/>
    <property type="project" value="UniProtKB-KW"/>
</dbReference>
<keyword evidence="6 11" id="KW-0547">Nucleotide-binding</keyword>
<accession>A0ABS9NKY3</accession>
<comment type="function">
    <text evidence="11">Catalyzes the addition and repair of the essential 3'-terminal CCA sequence in tRNAs without using a nucleic acid template. Adds these three nucleotides in the order of C, C, and A to the tRNA nucleotide-73, using CTP and ATP as substrates and producing inorganic pyrophosphate. tRNA 3'-terminal CCA addition is required both for tRNA processing and repair. Also involved in tRNA surveillance by mediating tandem CCA addition to generate a CCACCA at the 3' terminus of unstable tRNAs. While stable tRNAs receive only 3'-terminal CCA, unstable tRNAs are marked with CCACCA and rapidly degraded.</text>
</comment>
<evidence type="ECO:0000256" key="10">
    <source>
        <dbReference type="ARBA" id="ARBA00022884"/>
    </source>
</evidence>
<dbReference type="InterPro" id="IPR006674">
    <property type="entry name" value="HD_domain"/>
</dbReference>
<evidence type="ECO:0000259" key="12">
    <source>
        <dbReference type="PROSITE" id="PS51831"/>
    </source>
</evidence>
<sequence>MQTYLVGGAVRDALLGRPVEDRDWVVVGADVPSMLARGFKPVGKDFPVFLHPETREEYALARTERKTAKGYAGFSFHADKDVTLEQDLQRRDLTINAMAQDNDGRLIDPYGGAEDLKNGILRHVSPAFAEDPVRILRTARFAARYGFAVAPETLALMRQMVDNGEAEALVAERVWQELSRGLMEPHPRKMIDILRQSGALKVLLPEVDALFGVPQRADFHPEIDSGEHTLLVLERAAAMNLGLPERYAALLHDLGKALTPADMLPRHIGHDSAGIEPVRAVSRRYRVPKACAELAELVCRLHIRLHRASDIRRPRAVLDVLNAADALRHPERFAAALAVCQADQQGRLGREHTPYPQRAFWLAMLDAARDIDTATIAAAHTGRPQDIQNAITQARLAQIRAQLPAQLARLHKHTV</sequence>
<proteinExistence type="inferred from homology"/>
<dbReference type="PANTHER" id="PTHR47545:SF1">
    <property type="entry name" value="MULTIFUNCTIONAL CCA PROTEIN"/>
    <property type="match status" value="1"/>
</dbReference>
<dbReference type="PIRSF" id="PIRSF000813">
    <property type="entry name" value="CCA_bact"/>
    <property type="match status" value="1"/>
</dbReference>
<keyword evidence="8 11" id="KW-0067">ATP-binding</keyword>
<evidence type="ECO:0000256" key="9">
    <source>
        <dbReference type="ARBA" id="ARBA00022842"/>
    </source>
</evidence>
<comment type="miscellaneous">
    <text evidence="11">A single active site specifically recognizes both ATP and CTP and is responsible for their addition.</text>
</comment>
<feature type="binding site" evidence="11">
    <location>
        <position position="23"/>
    </location>
    <ligand>
        <name>Mg(2+)</name>
        <dbReference type="ChEBI" id="CHEBI:18420"/>
    </ligand>
</feature>
<evidence type="ECO:0000313" key="13">
    <source>
        <dbReference type="EMBL" id="MCG6503442.1"/>
    </source>
</evidence>
<comment type="domain">
    <text evidence="11">Comprises two domains: an N-terminal domain containing the nucleotidyltransferase activity and a C-terminal HD domain associated with both phosphodiesterase and phosphatase activities.</text>
</comment>
<evidence type="ECO:0000256" key="11">
    <source>
        <dbReference type="HAMAP-Rule" id="MF_01261"/>
    </source>
</evidence>
<evidence type="ECO:0000256" key="6">
    <source>
        <dbReference type="ARBA" id="ARBA00022741"/>
    </source>
</evidence>
<comment type="cofactor">
    <cofactor evidence="11">
        <name>Mg(2+)</name>
        <dbReference type="ChEBI" id="CHEBI:18420"/>
    </cofactor>
    <text evidence="11">Magnesium is required for nucleotidyltransferase activity.</text>
</comment>
<dbReference type="PANTHER" id="PTHR47545">
    <property type="entry name" value="MULTIFUNCTIONAL CCA PROTEIN"/>
    <property type="match status" value="1"/>
</dbReference>
<dbReference type="SUPFAM" id="SSF81301">
    <property type="entry name" value="Nucleotidyltransferase"/>
    <property type="match status" value="1"/>
</dbReference>
<protein>
    <recommendedName>
        <fullName evidence="11">Multifunctional CCA protein</fullName>
    </recommendedName>
    <domain>
        <recommendedName>
            <fullName evidence="11">CCA-adding enzyme</fullName>
            <ecNumber evidence="11">2.7.7.72</ecNumber>
        </recommendedName>
        <alternativeName>
            <fullName evidence="11">CCA tRNA nucleotidyltransferase</fullName>
        </alternativeName>
        <alternativeName>
            <fullName evidence="11">tRNA CCA-pyrophosphorylase</fullName>
        </alternativeName>
        <alternativeName>
            <fullName evidence="11">tRNA adenylyl-/cytidylyl-transferase</fullName>
        </alternativeName>
        <alternativeName>
            <fullName evidence="11">tRNA nucleotidyltransferase</fullName>
        </alternativeName>
        <alternativeName>
            <fullName evidence="11">tRNA-NT</fullName>
        </alternativeName>
    </domain>
    <domain>
        <recommendedName>
            <fullName evidence="11">2'-nucleotidase</fullName>
            <ecNumber evidence="11">3.1.3.-</ecNumber>
        </recommendedName>
    </domain>
    <domain>
        <recommendedName>
            <fullName evidence="11">2',3'-cyclic phosphodiesterase</fullName>
            <ecNumber evidence="11">3.1.4.-</ecNumber>
        </recommendedName>
    </domain>
    <domain>
        <recommendedName>
            <fullName evidence="11">Phosphatase</fullName>
        </recommendedName>
    </domain>
</protein>
<dbReference type="EMBL" id="JAKOOW010000009">
    <property type="protein sequence ID" value="MCG6503442.1"/>
    <property type="molecule type" value="Genomic_DNA"/>
</dbReference>
<dbReference type="CDD" id="cd00077">
    <property type="entry name" value="HDc"/>
    <property type="match status" value="1"/>
</dbReference>
<dbReference type="GO" id="GO:0004810">
    <property type="term" value="F:CCA tRNA nucleotidyltransferase activity"/>
    <property type="evidence" value="ECO:0007669"/>
    <property type="project" value="UniProtKB-EC"/>
</dbReference>
<feature type="binding site" evidence="11">
    <location>
        <position position="8"/>
    </location>
    <ligand>
        <name>CTP</name>
        <dbReference type="ChEBI" id="CHEBI:37563"/>
    </ligand>
</feature>
<evidence type="ECO:0000313" key="14">
    <source>
        <dbReference type="Proteomes" id="UP001298424"/>
    </source>
</evidence>
<feature type="binding site" evidence="11">
    <location>
        <position position="11"/>
    </location>
    <ligand>
        <name>CTP</name>
        <dbReference type="ChEBI" id="CHEBI:37563"/>
    </ligand>
</feature>
<organism evidence="13 14">
    <name type="scientific">Kingella pumchi</name>
    <dbReference type="NCBI Taxonomy" id="2779506"/>
    <lineage>
        <taxon>Bacteria</taxon>
        <taxon>Pseudomonadati</taxon>
        <taxon>Pseudomonadota</taxon>
        <taxon>Betaproteobacteria</taxon>
        <taxon>Neisseriales</taxon>
        <taxon>Neisseriaceae</taxon>
        <taxon>Kingella</taxon>
    </lineage>
</organism>
<dbReference type="HAMAP" id="MF_01261">
    <property type="entry name" value="CCA_bact_type1"/>
    <property type="match status" value="1"/>
</dbReference>
<keyword evidence="4 11" id="KW-0548">Nucleotidyltransferase</keyword>
<comment type="caution">
    <text evidence="13">The sequence shown here is derived from an EMBL/GenBank/DDBJ whole genome shotgun (WGS) entry which is preliminary data.</text>
</comment>
<keyword evidence="1 11" id="KW-0533">Nickel</keyword>
<evidence type="ECO:0000256" key="2">
    <source>
        <dbReference type="ARBA" id="ARBA00022679"/>
    </source>
</evidence>
<dbReference type="InterPro" id="IPR002646">
    <property type="entry name" value="PolA_pol_head_dom"/>
</dbReference>
<dbReference type="InterPro" id="IPR032828">
    <property type="entry name" value="PolyA_RNA-bd"/>
</dbReference>
<dbReference type="Pfam" id="PF01743">
    <property type="entry name" value="PolyA_pol"/>
    <property type="match status" value="1"/>
</dbReference>
<comment type="subunit">
    <text evidence="11">Monomer. Can also form homodimers and oligomers.</text>
</comment>
<dbReference type="NCBIfam" id="NF008137">
    <property type="entry name" value="PRK10885.1"/>
    <property type="match status" value="1"/>
</dbReference>